<gene>
    <name evidence="1" type="ORF">GALL_230690</name>
</gene>
<reference evidence="1" key="1">
    <citation type="submission" date="2016-10" db="EMBL/GenBank/DDBJ databases">
        <title>Sequence of Gallionella enrichment culture.</title>
        <authorList>
            <person name="Poehlein A."/>
            <person name="Muehling M."/>
            <person name="Daniel R."/>
        </authorList>
    </citation>
    <scope>NUCLEOTIDE SEQUENCE</scope>
</reference>
<comment type="caution">
    <text evidence="1">The sequence shown here is derived from an EMBL/GenBank/DDBJ whole genome shotgun (WGS) entry which is preliminary data.</text>
</comment>
<dbReference type="EMBL" id="MLJW01000176">
    <property type="protein sequence ID" value="OIQ94966.1"/>
    <property type="molecule type" value="Genomic_DNA"/>
</dbReference>
<organism evidence="1">
    <name type="scientific">mine drainage metagenome</name>
    <dbReference type="NCBI Taxonomy" id="410659"/>
    <lineage>
        <taxon>unclassified sequences</taxon>
        <taxon>metagenomes</taxon>
        <taxon>ecological metagenomes</taxon>
    </lineage>
</organism>
<name>A0A1J5RFU3_9ZZZZ</name>
<protein>
    <submittedName>
        <fullName evidence="1">Uncharacterized protein</fullName>
    </submittedName>
</protein>
<proteinExistence type="predicted"/>
<evidence type="ECO:0000313" key="1">
    <source>
        <dbReference type="EMBL" id="OIQ94966.1"/>
    </source>
</evidence>
<accession>A0A1J5RFU3</accession>
<sequence length="229" mass="26551">MNSASQQRQSVAQPYKTTVARIRNLRWNRLDGEELQVVMYLSWVAAVEFAEALRIALKLYPTHEGLREMAHGELKTKNLLLDDFTEAGDHHEFLGHFLRKHGLMDRMEARYGERAERYLAECRRLSEEDRAMTVFSREDELSGIFAEILKAPDWSALNLYAFQHYLSRHISFDTGEGGHHDLTSDFPVDERVAPFYTARLETFRLIPSLWDTMDDADNADQQRSATVLQ</sequence>
<dbReference type="AlphaFoldDB" id="A0A1J5RFU3"/>